<protein>
    <submittedName>
        <fullName evidence="1">Uncharacterized protein</fullName>
    </submittedName>
</protein>
<sequence length="33" mass="3760">MCMHFIMGAFMRMLKAHFASNITEIQEIGGESK</sequence>
<gene>
    <name evidence="1" type="ORF">EZS27_007377</name>
</gene>
<name>A0A5J4SID7_9ZZZZ</name>
<reference evidence="1" key="1">
    <citation type="submission" date="2019-03" db="EMBL/GenBank/DDBJ databases">
        <title>Single cell metagenomics reveals metabolic interactions within the superorganism composed of flagellate Streblomastix strix and complex community of Bacteroidetes bacteria on its surface.</title>
        <authorList>
            <person name="Treitli S.C."/>
            <person name="Kolisko M."/>
            <person name="Husnik F."/>
            <person name="Keeling P."/>
            <person name="Hampl V."/>
        </authorList>
    </citation>
    <scope>NUCLEOTIDE SEQUENCE</scope>
    <source>
        <strain evidence="1">STM</strain>
    </source>
</reference>
<comment type="caution">
    <text evidence="1">The sequence shown here is derived from an EMBL/GenBank/DDBJ whole genome shotgun (WGS) entry which is preliminary data.</text>
</comment>
<organism evidence="1">
    <name type="scientific">termite gut metagenome</name>
    <dbReference type="NCBI Taxonomy" id="433724"/>
    <lineage>
        <taxon>unclassified sequences</taxon>
        <taxon>metagenomes</taxon>
        <taxon>organismal metagenomes</taxon>
    </lineage>
</organism>
<evidence type="ECO:0000313" key="1">
    <source>
        <dbReference type="EMBL" id="KAA6345035.1"/>
    </source>
</evidence>
<proteinExistence type="predicted"/>
<accession>A0A5J4SID7</accession>
<dbReference type="EMBL" id="SNRY01000189">
    <property type="protein sequence ID" value="KAA6345035.1"/>
    <property type="molecule type" value="Genomic_DNA"/>
</dbReference>
<dbReference type="AlphaFoldDB" id="A0A5J4SID7"/>